<evidence type="ECO:0000313" key="5">
    <source>
        <dbReference type="Proteomes" id="UP000218231"/>
    </source>
</evidence>
<dbReference type="PROSITE" id="PS50041">
    <property type="entry name" value="C_TYPE_LECTIN_2"/>
    <property type="match status" value="1"/>
</dbReference>
<dbReference type="InterPro" id="IPR001304">
    <property type="entry name" value="C-type_lectin-like"/>
</dbReference>
<comment type="caution">
    <text evidence="4">The sequence shown here is derived from an EMBL/GenBank/DDBJ whole genome shotgun (WGS) entry which is preliminary data.</text>
</comment>
<dbReference type="Gene3D" id="3.10.100.10">
    <property type="entry name" value="Mannose-Binding Protein A, subunit A"/>
    <property type="match status" value="1"/>
</dbReference>
<protein>
    <recommendedName>
        <fullName evidence="3">C-type lectin domain-containing protein</fullName>
    </recommendedName>
</protein>
<dbReference type="Pfam" id="PF00059">
    <property type="entry name" value="Lectin_C"/>
    <property type="match status" value="1"/>
</dbReference>
<keyword evidence="1" id="KW-1015">Disulfide bond</keyword>
<dbReference type="SUPFAM" id="SSF56436">
    <property type="entry name" value="C-type lectin-like"/>
    <property type="match status" value="1"/>
</dbReference>
<dbReference type="InterPro" id="IPR050976">
    <property type="entry name" value="Snaclec"/>
</dbReference>
<dbReference type="OrthoDB" id="5841082at2759"/>
<evidence type="ECO:0000256" key="1">
    <source>
        <dbReference type="ARBA" id="ARBA00023157"/>
    </source>
</evidence>
<dbReference type="SMART" id="SM00034">
    <property type="entry name" value="CLECT"/>
    <property type="match status" value="1"/>
</dbReference>
<evidence type="ECO:0000313" key="4">
    <source>
        <dbReference type="EMBL" id="PAV76359.1"/>
    </source>
</evidence>
<gene>
    <name evidence="4" type="ORF">WR25_22675</name>
</gene>
<dbReference type="STRING" id="2018661.A0A2A2KR40"/>
<dbReference type="PANTHER" id="PTHR22991:SF40">
    <property type="entry name" value="PROTEIN CBG13490"/>
    <property type="match status" value="1"/>
</dbReference>
<dbReference type="InterPro" id="IPR016186">
    <property type="entry name" value="C-type_lectin-like/link_sf"/>
</dbReference>
<sequence length="221" mass="24724">MRLLQLERNLSLLFIFLLTVFTSADEHQIDKRQAGTTTESTTGEITHPPGAICDDGYTYWNYYCYKGNSSEVLPIEGEAQCQAEGGHEVSIHSQEENDFVLTLFGSNPPPLATIGFLNNGENSGWWDESPWGDYNSTGLNDTANIGYCMAIAYDSQTVEIGQWVSVACTEDYLPFVCKKLAYGTPTAATTTVSQVIFLYFRSMHKLRTAEHRSEQSRMDEL</sequence>
<keyword evidence="2" id="KW-0732">Signal</keyword>
<evidence type="ECO:0000256" key="2">
    <source>
        <dbReference type="SAM" id="SignalP"/>
    </source>
</evidence>
<evidence type="ECO:0000259" key="3">
    <source>
        <dbReference type="PROSITE" id="PS50041"/>
    </source>
</evidence>
<keyword evidence="5" id="KW-1185">Reference proteome</keyword>
<dbReference type="AlphaFoldDB" id="A0A2A2KR40"/>
<dbReference type="InterPro" id="IPR016187">
    <property type="entry name" value="CTDL_fold"/>
</dbReference>
<feature type="chain" id="PRO_5012674640" description="C-type lectin domain-containing protein" evidence="2">
    <location>
        <begin position="25"/>
        <end position="221"/>
    </location>
</feature>
<dbReference type="Proteomes" id="UP000218231">
    <property type="component" value="Unassembled WGS sequence"/>
</dbReference>
<organism evidence="4 5">
    <name type="scientific">Diploscapter pachys</name>
    <dbReference type="NCBI Taxonomy" id="2018661"/>
    <lineage>
        <taxon>Eukaryota</taxon>
        <taxon>Metazoa</taxon>
        <taxon>Ecdysozoa</taxon>
        <taxon>Nematoda</taxon>
        <taxon>Chromadorea</taxon>
        <taxon>Rhabditida</taxon>
        <taxon>Rhabditina</taxon>
        <taxon>Rhabditomorpha</taxon>
        <taxon>Rhabditoidea</taxon>
        <taxon>Rhabditidae</taxon>
        <taxon>Diploscapter</taxon>
    </lineage>
</organism>
<dbReference type="EMBL" id="LIAE01007903">
    <property type="protein sequence ID" value="PAV76359.1"/>
    <property type="molecule type" value="Genomic_DNA"/>
</dbReference>
<feature type="signal peptide" evidence="2">
    <location>
        <begin position="1"/>
        <end position="24"/>
    </location>
</feature>
<proteinExistence type="predicted"/>
<dbReference type="PANTHER" id="PTHR22991">
    <property type="entry name" value="PROTEIN CBG13490"/>
    <property type="match status" value="1"/>
</dbReference>
<name>A0A2A2KR40_9BILA</name>
<feature type="domain" description="C-type lectin" evidence="3">
    <location>
        <begin position="60"/>
        <end position="170"/>
    </location>
</feature>
<accession>A0A2A2KR40</accession>
<reference evidence="4 5" key="1">
    <citation type="journal article" date="2017" name="Curr. Biol.">
        <title>Genome architecture and evolution of a unichromosomal asexual nematode.</title>
        <authorList>
            <person name="Fradin H."/>
            <person name="Zegar C."/>
            <person name="Gutwein M."/>
            <person name="Lucas J."/>
            <person name="Kovtun M."/>
            <person name="Corcoran D."/>
            <person name="Baugh L.R."/>
            <person name="Kiontke K."/>
            <person name="Gunsalus K."/>
            <person name="Fitch D.H."/>
            <person name="Piano F."/>
        </authorList>
    </citation>
    <scope>NUCLEOTIDE SEQUENCE [LARGE SCALE GENOMIC DNA]</scope>
    <source>
        <strain evidence="4">PF1309</strain>
    </source>
</reference>
<dbReference type="CDD" id="cd00037">
    <property type="entry name" value="CLECT"/>
    <property type="match status" value="1"/>
</dbReference>